<dbReference type="GO" id="GO:0005096">
    <property type="term" value="F:GTPase activator activity"/>
    <property type="evidence" value="ECO:0007669"/>
    <property type="project" value="TreeGrafter"/>
</dbReference>
<dbReference type="InterPro" id="IPR008936">
    <property type="entry name" value="Rho_GTPase_activation_prot"/>
</dbReference>
<evidence type="ECO:0000259" key="1">
    <source>
        <dbReference type="PROSITE" id="PS50081"/>
    </source>
</evidence>
<dbReference type="Proteomes" id="UP001142055">
    <property type="component" value="Chromosome 4"/>
</dbReference>
<dbReference type="Pfam" id="PF00620">
    <property type="entry name" value="RhoGAP"/>
    <property type="match status" value="1"/>
</dbReference>
<keyword evidence="4" id="KW-1185">Reference proteome</keyword>
<sequence length="492" mass="56327">MLSHSKSSSGLVPVLVDQFNDIIELKAQVLAKEIESFEATKQATTKTIPLFDEQIRRRSYSTIDDIQRSSSTTSFPKMKRSKTQKCFTKKLNRIRMKAIDQTICECTETIPSLESVCKENISADQEIDNIVERIERLRMEYKLLEPIKDYVDGVDDDDGRKEMTNKIDPLIEIDSIDQPKLNNKYIDSKPDDDVDDNTKMKKIESIIPTYNVLLEKLRNVYRHNFVVKTVVVDIGSRVSAALGKSAWPTNNGECLCGQMFTFSDKTLQCISCLTTCHTRCGSTVPIPCIRFVDPNLRPSKLITNYVYPRTKPSIPSLIVHCCRLIESKCSSNCVGKSMKLYYVESERLQPVKDQCRRLLSNGRTGLQPSMEQINLEHLCGIVKHFLSDICEPVFSANNWKDYSIHIHKRSDLELAAQLLETFDQMASANIDTLCFMLLHLKHLNRLGYQDLDILADIFCPILMGDVEVRRKLRLMKLMFNIEDNVLASFVER</sequence>
<protein>
    <recommendedName>
        <fullName evidence="5">Rac GTPase-activating protein 1</fullName>
    </recommendedName>
</protein>
<dbReference type="PANTHER" id="PTHR46199">
    <property type="entry name" value="RAC GTPASE-ACTIVATING PROTEIN 1"/>
    <property type="match status" value="1"/>
</dbReference>
<dbReference type="GO" id="GO:0005634">
    <property type="term" value="C:nucleus"/>
    <property type="evidence" value="ECO:0007669"/>
    <property type="project" value="TreeGrafter"/>
</dbReference>
<feature type="domain" description="Rho-GAP" evidence="2">
    <location>
        <begin position="299"/>
        <end position="492"/>
    </location>
</feature>
<dbReference type="GO" id="GO:0007266">
    <property type="term" value="P:Rho protein signal transduction"/>
    <property type="evidence" value="ECO:0007669"/>
    <property type="project" value="TreeGrafter"/>
</dbReference>
<dbReference type="GO" id="GO:0097149">
    <property type="term" value="C:centralspindlin complex"/>
    <property type="evidence" value="ECO:0007669"/>
    <property type="project" value="TreeGrafter"/>
</dbReference>
<name>A0A9Q0LZ58_BLOTA</name>
<dbReference type="GO" id="GO:0032154">
    <property type="term" value="C:cleavage furrow"/>
    <property type="evidence" value="ECO:0007669"/>
    <property type="project" value="TreeGrafter"/>
</dbReference>
<dbReference type="GO" id="GO:0051256">
    <property type="term" value="P:mitotic spindle midzone assembly"/>
    <property type="evidence" value="ECO:0007669"/>
    <property type="project" value="TreeGrafter"/>
</dbReference>
<dbReference type="SUPFAM" id="SSF48350">
    <property type="entry name" value="GTPase activation domain, GAP"/>
    <property type="match status" value="1"/>
</dbReference>
<organism evidence="3 4">
    <name type="scientific">Blomia tropicalis</name>
    <name type="common">Mite</name>
    <dbReference type="NCBI Taxonomy" id="40697"/>
    <lineage>
        <taxon>Eukaryota</taxon>
        <taxon>Metazoa</taxon>
        <taxon>Ecdysozoa</taxon>
        <taxon>Arthropoda</taxon>
        <taxon>Chelicerata</taxon>
        <taxon>Arachnida</taxon>
        <taxon>Acari</taxon>
        <taxon>Acariformes</taxon>
        <taxon>Sarcoptiformes</taxon>
        <taxon>Astigmata</taxon>
        <taxon>Glycyphagoidea</taxon>
        <taxon>Echimyopodidae</taxon>
        <taxon>Blomia</taxon>
    </lineage>
</organism>
<evidence type="ECO:0000313" key="3">
    <source>
        <dbReference type="EMBL" id="KAJ6215896.1"/>
    </source>
</evidence>
<gene>
    <name evidence="3" type="ORF">RDWZM_010396</name>
</gene>
<accession>A0A9Q0LZ58</accession>
<dbReference type="Gene3D" id="1.10.555.10">
    <property type="entry name" value="Rho GTPase activation protein"/>
    <property type="match status" value="1"/>
</dbReference>
<evidence type="ECO:0000313" key="4">
    <source>
        <dbReference type="Proteomes" id="UP001142055"/>
    </source>
</evidence>
<dbReference type="InterPro" id="IPR000198">
    <property type="entry name" value="RhoGAP_dom"/>
</dbReference>
<dbReference type="PROSITE" id="PS50081">
    <property type="entry name" value="ZF_DAG_PE_2"/>
    <property type="match status" value="1"/>
</dbReference>
<dbReference type="PROSITE" id="PS50238">
    <property type="entry name" value="RHOGAP"/>
    <property type="match status" value="1"/>
</dbReference>
<proteinExistence type="predicted"/>
<dbReference type="EMBL" id="JAPWDV010000004">
    <property type="protein sequence ID" value="KAJ6215896.1"/>
    <property type="molecule type" value="Genomic_DNA"/>
</dbReference>
<dbReference type="GO" id="GO:0051233">
    <property type="term" value="C:spindle midzone"/>
    <property type="evidence" value="ECO:0007669"/>
    <property type="project" value="TreeGrafter"/>
</dbReference>
<dbReference type="InterPro" id="IPR002219">
    <property type="entry name" value="PKC_DAG/PE"/>
</dbReference>
<dbReference type="GO" id="GO:0000281">
    <property type="term" value="P:mitotic cytokinesis"/>
    <property type="evidence" value="ECO:0007669"/>
    <property type="project" value="TreeGrafter"/>
</dbReference>
<evidence type="ECO:0008006" key="5">
    <source>
        <dbReference type="Google" id="ProtNLM"/>
    </source>
</evidence>
<dbReference type="OMA" id="TICECTE"/>
<dbReference type="SMART" id="SM00324">
    <property type="entry name" value="RhoGAP"/>
    <property type="match status" value="1"/>
</dbReference>
<dbReference type="GO" id="GO:0030496">
    <property type="term" value="C:midbody"/>
    <property type="evidence" value="ECO:0007669"/>
    <property type="project" value="TreeGrafter"/>
</dbReference>
<evidence type="ECO:0000259" key="2">
    <source>
        <dbReference type="PROSITE" id="PS50238"/>
    </source>
</evidence>
<comment type="caution">
    <text evidence="3">The sequence shown here is derived from an EMBL/GenBank/DDBJ whole genome shotgun (WGS) entry which is preliminary data.</text>
</comment>
<dbReference type="PANTHER" id="PTHR46199:SF3">
    <property type="entry name" value="RAC GTPASE-ACTIVATING PROTEIN 1"/>
    <property type="match status" value="1"/>
</dbReference>
<reference evidence="3" key="1">
    <citation type="submission" date="2022-12" db="EMBL/GenBank/DDBJ databases">
        <title>Genome assemblies of Blomia tropicalis.</title>
        <authorList>
            <person name="Cui Y."/>
        </authorList>
    </citation>
    <scope>NUCLEOTIDE SEQUENCE</scope>
    <source>
        <tissue evidence="3">Adult mites</tissue>
    </source>
</reference>
<dbReference type="Gene3D" id="3.30.60.20">
    <property type="match status" value="1"/>
</dbReference>
<feature type="domain" description="Phorbol-ester/DAG-type" evidence="1">
    <location>
        <begin position="222"/>
        <end position="288"/>
    </location>
</feature>
<dbReference type="AlphaFoldDB" id="A0A9Q0LZ58"/>